<dbReference type="Pfam" id="PF25881">
    <property type="entry name" value="HH_YBHG"/>
    <property type="match status" value="1"/>
</dbReference>
<dbReference type="Gene3D" id="2.40.50.100">
    <property type="match status" value="2"/>
</dbReference>
<organism evidence="5 6">
    <name type="scientific">Pelotomaculum isophthalicicum JI</name>
    <dbReference type="NCBI Taxonomy" id="947010"/>
    <lineage>
        <taxon>Bacteria</taxon>
        <taxon>Bacillati</taxon>
        <taxon>Bacillota</taxon>
        <taxon>Clostridia</taxon>
        <taxon>Eubacteriales</taxon>
        <taxon>Desulfotomaculaceae</taxon>
        <taxon>Pelotomaculum</taxon>
    </lineage>
</organism>
<feature type="domain" description="YbhG-like alpha-helical hairpin" evidence="4">
    <location>
        <begin position="89"/>
        <end position="203"/>
    </location>
</feature>
<dbReference type="EMBL" id="JAKOAV010000001">
    <property type="protein sequence ID" value="MDF9406894.1"/>
    <property type="molecule type" value="Genomic_DNA"/>
</dbReference>
<dbReference type="Gene3D" id="2.40.30.170">
    <property type="match status" value="1"/>
</dbReference>
<evidence type="ECO:0000259" key="4">
    <source>
        <dbReference type="Pfam" id="PF25881"/>
    </source>
</evidence>
<evidence type="ECO:0000256" key="1">
    <source>
        <dbReference type="ARBA" id="ARBA00004196"/>
    </source>
</evidence>
<comment type="subcellular location">
    <subcellularLocation>
        <location evidence="1">Cell envelope</location>
    </subcellularLocation>
</comment>
<dbReference type="AlphaFoldDB" id="A0A9X4JSN1"/>
<dbReference type="InterPro" id="IPR050465">
    <property type="entry name" value="UPF0194_transport"/>
</dbReference>
<dbReference type="PANTHER" id="PTHR32347:SF23">
    <property type="entry name" value="BLL5650 PROTEIN"/>
    <property type="match status" value="1"/>
</dbReference>
<dbReference type="SUPFAM" id="SSF111369">
    <property type="entry name" value="HlyD-like secretion proteins"/>
    <property type="match status" value="2"/>
</dbReference>
<protein>
    <submittedName>
        <fullName evidence="5">HlyD family efflux transporter periplasmic adaptor subunit</fullName>
    </submittedName>
</protein>
<dbReference type="InterPro" id="IPR059052">
    <property type="entry name" value="HH_YbhG-like"/>
</dbReference>
<evidence type="ECO:0000313" key="6">
    <source>
        <dbReference type="Proteomes" id="UP001154312"/>
    </source>
</evidence>
<evidence type="ECO:0000256" key="3">
    <source>
        <dbReference type="SAM" id="Coils"/>
    </source>
</evidence>
<dbReference type="GO" id="GO:0030313">
    <property type="term" value="C:cell envelope"/>
    <property type="evidence" value="ECO:0007669"/>
    <property type="project" value="UniProtKB-SubCell"/>
</dbReference>
<gene>
    <name evidence="5" type="ORF">L7E55_00720</name>
</gene>
<reference evidence="5" key="1">
    <citation type="submission" date="2022-02" db="EMBL/GenBank/DDBJ databases">
        <authorList>
            <person name="Leng L."/>
        </authorList>
    </citation>
    <scope>NUCLEOTIDE SEQUENCE</scope>
    <source>
        <strain evidence="5">JI</strain>
    </source>
</reference>
<dbReference type="Proteomes" id="UP001154312">
    <property type="component" value="Unassembled WGS sequence"/>
</dbReference>
<proteinExistence type="predicted"/>
<comment type="caution">
    <text evidence="5">The sequence shown here is derived from an EMBL/GenBank/DDBJ whole genome shotgun (WGS) entry which is preliminary data.</text>
</comment>
<feature type="coiled-coil region" evidence="3">
    <location>
        <begin position="140"/>
        <end position="204"/>
    </location>
</feature>
<name>A0A9X4JSN1_9FIRM</name>
<dbReference type="RefSeq" id="WP_277442035.1">
    <property type="nucleotide sequence ID" value="NZ_JAKOAV010000001.1"/>
</dbReference>
<sequence length="327" mass="35667">MKRKIAIGVLLVLLSAGAYWGYVKYGKTQPAGIQATGTIEATKVQLCAKVPGTLQNVTINSGDPVKKGQLVAIVARNDLIAQKERDALGVLKAEAQLADLTSGARWQEIKDAEIAVNIARTNYDKTDKDYQRALALFQAQAISKSEIENAETALRQAKNQVDSAESKLSLLESGSRPEQIEAARTELERNNAILKASEAALEDTRVLSPIDGSVLTKNFEEGEFIQAGASVATVVNTNDMWIKIYLPTDDLPKIKIGRQVAFTVSGSEEKYTGIIEEIATSGEYTPKTIQTKKERTNIVYEVKIRISDENGTLKPGMPADVTIDEQR</sequence>
<keyword evidence="2 3" id="KW-0175">Coiled coil</keyword>
<evidence type="ECO:0000256" key="2">
    <source>
        <dbReference type="ARBA" id="ARBA00023054"/>
    </source>
</evidence>
<keyword evidence="6" id="KW-1185">Reference proteome</keyword>
<dbReference type="PANTHER" id="PTHR32347">
    <property type="entry name" value="EFFLUX SYSTEM COMPONENT YKNX-RELATED"/>
    <property type="match status" value="1"/>
</dbReference>
<accession>A0A9X4JSN1</accession>
<evidence type="ECO:0000313" key="5">
    <source>
        <dbReference type="EMBL" id="MDF9406894.1"/>
    </source>
</evidence>